<evidence type="ECO:0000313" key="3">
    <source>
        <dbReference type="Proteomes" id="UP000036681"/>
    </source>
</evidence>
<dbReference type="InterPro" id="IPR010844">
    <property type="entry name" value="Occludin_ELL"/>
</dbReference>
<evidence type="ECO:0000313" key="4">
    <source>
        <dbReference type="WBParaSite" id="ALUE_0000015201-mRNA-1"/>
    </source>
</evidence>
<feature type="coiled-coil region" evidence="1">
    <location>
        <begin position="54"/>
        <end position="81"/>
    </location>
</feature>
<evidence type="ECO:0000256" key="1">
    <source>
        <dbReference type="SAM" id="Coils"/>
    </source>
</evidence>
<proteinExistence type="predicted"/>
<dbReference type="SUPFAM" id="SSF144292">
    <property type="entry name" value="occludin/ELL-like"/>
    <property type="match status" value="1"/>
</dbReference>
<accession>A0A0M3HF57</accession>
<keyword evidence="3" id="KW-1185">Reference proteome</keyword>
<name>A0A0M3HF57_ASCLU</name>
<reference evidence="4" key="1">
    <citation type="submission" date="2017-02" db="UniProtKB">
        <authorList>
            <consortium name="WormBaseParasite"/>
        </authorList>
    </citation>
    <scope>IDENTIFICATION</scope>
</reference>
<keyword evidence="1" id="KW-0175">Coiled coil</keyword>
<organism evidence="3 4">
    <name type="scientific">Ascaris lumbricoides</name>
    <name type="common">Giant roundworm</name>
    <dbReference type="NCBI Taxonomy" id="6252"/>
    <lineage>
        <taxon>Eukaryota</taxon>
        <taxon>Metazoa</taxon>
        <taxon>Ecdysozoa</taxon>
        <taxon>Nematoda</taxon>
        <taxon>Chromadorea</taxon>
        <taxon>Rhabditida</taxon>
        <taxon>Spirurina</taxon>
        <taxon>Ascaridomorpha</taxon>
        <taxon>Ascaridoidea</taxon>
        <taxon>Ascarididae</taxon>
        <taxon>Ascaris</taxon>
    </lineage>
</organism>
<protein>
    <submittedName>
        <fullName evidence="4">OCEL domain-containing protein</fullName>
    </submittedName>
</protein>
<evidence type="ECO:0000259" key="2">
    <source>
        <dbReference type="Pfam" id="PF07303"/>
    </source>
</evidence>
<dbReference type="AlphaFoldDB" id="A0A0M3HF57"/>
<dbReference type="Proteomes" id="UP000036681">
    <property type="component" value="Unplaced"/>
</dbReference>
<dbReference type="Gene3D" id="6.10.140.340">
    <property type="match status" value="1"/>
</dbReference>
<dbReference type="Pfam" id="PF07303">
    <property type="entry name" value="Occludin_ELL"/>
    <property type="match status" value="1"/>
</dbReference>
<sequence length="88" mass="10444">TTNTLIGHLDFLTYSSWMKEVKFAQVNLAVERTIQTKYSHYQRDTEFLQTRQRHADLRAKLDVLKKRIHAWEKNHAKMEAATKNELEA</sequence>
<dbReference type="WBParaSite" id="ALUE_0000015201-mRNA-1">
    <property type="protein sequence ID" value="ALUE_0000015201-mRNA-1"/>
    <property type="gene ID" value="ALUE_0000015201"/>
</dbReference>
<feature type="domain" description="OCEL" evidence="2">
    <location>
        <begin position="29"/>
        <end position="73"/>
    </location>
</feature>